<dbReference type="SUPFAM" id="SSF47336">
    <property type="entry name" value="ACP-like"/>
    <property type="match status" value="1"/>
</dbReference>
<organism evidence="7 8">
    <name type="scientific">Xylanibacillus composti</name>
    <dbReference type="NCBI Taxonomy" id="1572762"/>
    <lineage>
        <taxon>Bacteria</taxon>
        <taxon>Bacillati</taxon>
        <taxon>Bacillota</taxon>
        <taxon>Bacilli</taxon>
        <taxon>Bacillales</taxon>
        <taxon>Paenibacillaceae</taxon>
        <taxon>Xylanibacillus</taxon>
    </lineage>
</organism>
<keyword evidence="3" id="KW-0597">Phosphoprotein</keyword>
<dbReference type="Gene3D" id="3.30.300.30">
    <property type="match status" value="1"/>
</dbReference>
<dbReference type="GO" id="GO:0017000">
    <property type="term" value="P:antibiotic biosynthetic process"/>
    <property type="evidence" value="ECO:0007669"/>
    <property type="project" value="UniProtKB-KW"/>
</dbReference>
<gene>
    <name evidence="7" type="ORF">XYCOK13_24000</name>
</gene>
<dbReference type="InterPro" id="IPR010060">
    <property type="entry name" value="NRPS_synth"/>
</dbReference>
<dbReference type="RefSeq" id="WP_213412375.1">
    <property type="nucleotide sequence ID" value="NZ_BOVK01000031.1"/>
</dbReference>
<accession>A0A8J4M3J7</accession>
<dbReference type="Gene3D" id="3.30.559.30">
    <property type="entry name" value="Nonribosomal peptide synthetase, condensation domain"/>
    <property type="match status" value="1"/>
</dbReference>
<dbReference type="Pfam" id="PF00668">
    <property type="entry name" value="Condensation"/>
    <property type="match status" value="1"/>
</dbReference>
<feature type="domain" description="Carrier" evidence="6">
    <location>
        <begin position="227"/>
        <end position="301"/>
    </location>
</feature>
<keyword evidence="8" id="KW-1185">Reference proteome</keyword>
<dbReference type="Gene3D" id="1.10.1200.10">
    <property type="entry name" value="ACP-like"/>
    <property type="match status" value="1"/>
</dbReference>
<dbReference type="SUPFAM" id="SSF52777">
    <property type="entry name" value="CoA-dependent acyltransferases"/>
    <property type="match status" value="2"/>
</dbReference>
<dbReference type="PANTHER" id="PTHR45398:SF1">
    <property type="entry name" value="ENZYME, PUTATIVE (JCVI)-RELATED"/>
    <property type="match status" value="1"/>
</dbReference>
<comment type="caution">
    <text evidence="7">The sequence shown here is derived from an EMBL/GenBank/DDBJ whole genome shotgun (WGS) entry which is preliminary data.</text>
</comment>
<evidence type="ECO:0000313" key="7">
    <source>
        <dbReference type="EMBL" id="GIQ69576.1"/>
    </source>
</evidence>
<dbReference type="InterPro" id="IPR000873">
    <property type="entry name" value="AMP-dep_synth/lig_dom"/>
</dbReference>
<evidence type="ECO:0000259" key="6">
    <source>
        <dbReference type="PROSITE" id="PS50075"/>
    </source>
</evidence>
<evidence type="ECO:0000256" key="2">
    <source>
        <dbReference type="ARBA" id="ARBA00022450"/>
    </source>
</evidence>
<dbReference type="InterPro" id="IPR036736">
    <property type="entry name" value="ACP-like_sf"/>
</dbReference>
<dbReference type="InterPro" id="IPR009081">
    <property type="entry name" value="PP-bd_ACP"/>
</dbReference>
<evidence type="ECO:0000256" key="1">
    <source>
        <dbReference type="ARBA" id="ARBA00001957"/>
    </source>
</evidence>
<dbReference type="Gene3D" id="3.30.559.10">
    <property type="entry name" value="Chloramphenicol acetyltransferase-like domain"/>
    <property type="match status" value="1"/>
</dbReference>
<evidence type="ECO:0000256" key="3">
    <source>
        <dbReference type="ARBA" id="ARBA00022553"/>
    </source>
</evidence>
<dbReference type="InterPro" id="IPR045851">
    <property type="entry name" value="AMP-bd_C_sf"/>
</dbReference>
<name>A0A8J4M3J7_9BACL</name>
<dbReference type="AlphaFoldDB" id="A0A8J4M3J7"/>
<dbReference type="GO" id="GO:0016874">
    <property type="term" value="F:ligase activity"/>
    <property type="evidence" value="ECO:0007669"/>
    <property type="project" value="UniProtKB-KW"/>
</dbReference>
<dbReference type="FunFam" id="2.30.38.10:FF:000001">
    <property type="entry name" value="Non-ribosomal peptide synthetase PvdI"/>
    <property type="match status" value="1"/>
</dbReference>
<dbReference type="SUPFAM" id="SSF56801">
    <property type="entry name" value="Acetyl-CoA synthetase-like"/>
    <property type="match status" value="1"/>
</dbReference>
<dbReference type="Proteomes" id="UP000677918">
    <property type="component" value="Unassembled WGS sequence"/>
</dbReference>
<proteinExistence type="predicted"/>
<evidence type="ECO:0000256" key="4">
    <source>
        <dbReference type="ARBA" id="ARBA00022598"/>
    </source>
</evidence>
<dbReference type="PROSITE" id="PS00012">
    <property type="entry name" value="PHOSPHOPANTETHEINE"/>
    <property type="match status" value="1"/>
</dbReference>
<keyword evidence="4" id="KW-0436">Ligase</keyword>
<sequence>MGGDIDIFNEYGPTEATVGCMTHLYDRDKDKRVSVPIGVPADNMQIYVLDAHLNPVPANTIGELYIAGEGLARGYWNRDQLNEERFLPNPFVPGARMYKTGDLAKFLDNGLIEYGGRNDHQVKLHGYRIELGEIEACLLSHPAVNDALVLDWTTESGGKFLCAYVVVSSDVSTSDLRLYVEQRLPFHMVPAALMELDAIPLNRNGKVDRDALPAPATGGTAGDAEIETLTEREITFLDQVKAVLHVEHAGLQDNFYHLGGDSIKAIQLSAKLRSAGFALKVREILDHPVLAHMLAQTTDDQIPVLPAREEQWTGPVGEWPIIAWFWEQPLSNPAYYNQSVLLKLHEDIAAEVVEEVLQTVIERYDAFRIRIDMNTRALYYDNSPAKIKVGIFSLRHLQANEQQAEMERMGAMLKSGFAAEPGMLFRACKFDLGQNGSRLLLTAHHLIMDGVSWRILLDDFTELYGARMKKRQANLPAPTHSLRAWAHHLRSHVDAFKQDFEYWRTEAAHSRGVEPELRLGEDTVASSETLTFRLHRSESEQFLRAAHRAYRTEPQDLLCTALALTLFESFRVEKTVIELEGHGREPLNDSIDVSRTMGWFTSLYPVQLAQTGGSLDAAIKTTKEKLRQVPRKGLGYGIWRYLAKAQHPMGEHKPIRLNYLGELDTTMNNSLFALSAETTGPESDPDNPLTALIEFNAWIANGCLQVHATYSRNRMYTTTMTSLMELLDKKLKAILHHCCTKGDSEFTPSDFHTAKLSQDELDGLLL</sequence>
<evidence type="ECO:0000256" key="5">
    <source>
        <dbReference type="ARBA" id="ARBA00023194"/>
    </source>
</evidence>
<dbReference type="InterPro" id="IPR006162">
    <property type="entry name" value="Ppantetheine_attach_site"/>
</dbReference>
<dbReference type="GO" id="GO:0008610">
    <property type="term" value="P:lipid biosynthetic process"/>
    <property type="evidence" value="ECO:0007669"/>
    <property type="project" value="UniProtKB-ARBA"/>
</dbReference>
<dbReference type="EMBL" id="BOVK01000031">
    <property type="protein sequence ID" value="GIQ69576.1"/>
    <property type="molecule type" value="Genomic_DNA"/>
</dbReference>
<dbReference type="InterPro" id="IPR001242">
    <property type="entry name" value="Condensation_dom"/>
</dbReference>
<comment type="cofactor">
    <cofactor evidence="1">
        <name>pantetheine 4'-phosphate</name>
        <dbReference type="ChEBI" id="CHEBI:47942"/>
    </cofactor>
</comment>
<dbReference type="NCBIfam" id="TIGR01720">
    <property type="entry name" value="NRPS-para261"/>
    <property type="match status" value="1"/>
</dbReference>
<dbReference type="InterPro" id="IPR025110">
    <property type="entry name" value="AMP-bd_C"/>
</dbReference>
<dbReference type="PROSITE" id="PS50075">
    <property type="entry name" value="CARRIER"/>
    <property type="match status" value="1"/>
</dbReference>
<dbReference type="Pfam" id="PF13193">
    <property type="entry name" value="AMP-binding_C"/>
    <property type="match status" value="1"/>
</dbReference>
<reference evidence="7" key="1">
    <citation type="submission" date="2021-04" db="EMBL/GenBank/DDBJ databases">
        <title>Draft genome sequence of Xylanibacillus composti strain K13.</title>
        <authorList>
            <person name="Uke A."/>
            <person name="Chhe C."/>
            <person name="Baramee S."/>
            <person name="Kosugi A."/>
        </authorList>
    </citation>
    <scope>NUCLEOTIDE SEQUENCE</scope>
    <source>
        <strain evidence="7">K13</strain>
    </source>
</reference>
<dbReference type="Pfam" id="PF00550">
    <property type="entry name" value="PP-binding"/>
    <property type="match status" value="1"/>
</dbReference>
<evidence type="ECO:0000313" key="8">
    <source>
        <dbReference type="Proteomes" id="UP000677918"/>
    </source>
</evidence>
<dbReference type="InterPro" id="IPR042099">
    <property type="entry name" value="ANL_N_sf"/>
</dbReference>
<dbReference type="PANTHER" id="PTHR45398">
    <property type="match status" value="1"/>
</dbReference>
<dbReference type="Gene3D" id="3.40.50.12780">
    <property type="entry name" value="N-terminal domain of ligase-like"/>
    <property type="match status" value="1"/>
</dbReference>
<dbReference type="Pfam" id="PF00501">
    <property type="entry name" value="AMP-binding"/>
    <property type="match status" value="1"/>
</dbReference>
<protein>
    <recommendedName>
        <fullName evidence="6">Carrier domain-containing protein</fullName>
    </recommendedName>
</protein>
<dbReference type="InterPro" id="IPR023213">
    <property type="entry name" value="CAT-like_dom_sf"/>
</dbReference>
<keyword evidence="5" id="KW-0045">Antibiotic biosynthesis</keyword>
<keyword evidence="2" id="KW-0596">Phosphopantetheine</keyword>